<name>A0A8H7VIV9_9FUNG</name>
<evidence type="ECO:0000313" key="2">
    <source>
        <dbReference type="EMBL" id="KAG2216189.1"/>
    </source>
</evidence>
<sequence length="185" mass="21808">MRVDALPSRLARRRKHAEDVKRKSGEELRRMKISMTNEEFEFAWNKFIQSIQMASVDQRSEQQKLDEIYVHHLEIFYTAHQTILKDILHRSGKLGHNTSTQIIRSANNATSKAKKILNDYNNACKELDPNFPDVVFNEIKSLESTFWGYETNSGFDFNVLREFMRKLRAEEEIELLKEIVEGERN</sequence>
<dbReference type="Proteomes" id="UP000646827">
    <property type="component" value="Unassembled WGS sequence"/>
</dbReference>
<feature type="region of interest" description="Disordered" evidence="1">
    <location>
        <begin position="1"/>
        <end position="23"/>
    </location>
</feature>
<dbReference type="EMBL" id="JAEPRB010000442">
    <property type="protein sequence ID" value="KAG2216189.1"/>
    <property type="molecule type" value="Genomic_DNA"/>
</dbReference>
<organism evidence="2 3">
    <name type="scientific">Circinella minor</name>
    <dbReference type="NCBI Taxonomy" id="1195481"/>
    <lineage>
        <taxon>Eukaryota</taxon>
        <taxon>Fungi</taxon>
        <taxon>Fungi incertae sedis</taxon>
        <taxon>Mucoromycota</taxon>
        <taxon>Mucoromycotina</taxon>
        <taxon>Mucoromycetes</taxon>
        <taxon>Mucorales</taxon>
        <taxon>Lichtheimiaceae</taxon>
        <taxon>Circinella</taxon>
    </lineage>
</organism>
<dbReference type="OrthoDB" id="2297201at2759"/>
<accession>A0A8H7VIV9</accession>
<reference evidence="2 3" key="1">
    <citation type="submission" date="2020-12" db="EMBL/GenBank/DDBJ databases">
        <title>Metabolic potential, ecology and presence of endohyphal bacteria is reflected in genomic diversity of Mucoromycotina.</title>
        <authorList>
            <person name="Muszewska A."/>
            <person name="Okrasinska A."/>
            <person name="Steczkiewicz K."/>
            <person name="Drgas O."/>
            <person name="Orlowska M."/>
            <person name="Perlinska-Lenart U."/>
            <person name="Aleksandrzak-Piekarczyk T."/>
            <person name="Szatraj K."/>
            <person name="Zielenkiewicz U."/>
            <person name="Pilsyk S."/>
            <person name="Malc E."/>
            <person name="Mieczkowski P."/>
            <person name="Kruszewska J.S."/>
            <person name="Biernat P."/>
            <person name="Pawlowska J."/>
        </authorList>
    </citation>
    <scope>NUCLEOTIDE SEQUENCE [LARGE SCALE GENOMIC DNA]</scope>
    <source>
        <strain evidence="2 3">CBS 142.35</strain>
    </source>
</reference>
<keyword evidence="3" id="KW-1185">Reference proteome</keyword>
<proteinExistence type="predicted"/>
<evidence type="ECO:0000313" key="3">
    <source>
        <dbReference type="Proteomes" id="UP000646827"/>
    </source>
</evidence>
<evidence type="ECO:0000256" key="1">
    <source>
        <dbReference type="SAM" id="MobiDB-lite"/>
    </source>
</evidence>
<gene>
    <name evidence="2" type="ORF">INT45_003195</name>
</gene>
<dbReference type="AlphaFoldDB" id="A0A8H7VIV9"/>
<protein>
    <submittedName>
        <fullName evidence="2">Uncharacterized protein</fullName>
    </submittedName>
</protein>
<comment type="caution">
    <text evidence="2">The sequence shown here is derived from an EMBL/GenBank/DDBJ whole genome shotgun (WGS) entry which is preliminary data.</text>
</comment>